<reference evidence="2 3" key="1">
    <citation type="journal article" date="2018" name="PLoS Genet.">
        <title>Population sequencing reveals clonal diversity and ancestral inbreeding in the grapevine cultivar Chardonnay.</title>
        <authorList>
            <person name="Roach M.J."/>
            <person name="Johnson D.L."/>
            <person name="Bohlmann J."/>
            <person name="van Vuuren H.J."/>
            <person name="Jones S.J."/>
            <person name="Pretorius I.S."/>
            <person name="Schmidt S.A."/>
            <person name="Borneman A.R."/>
        </authorList>
    </citation>
    <scope>NUCLEOTIDE SEQUENCE [LARGE SCALE GENOMIC DNA]</scope>
    <source>
        <strain evidence="3">cv. Chardonnay</strain>
        <tissue evidence="2">Leaf</tissue>
    </source>
</reference>
<dbReference type="Proteomes" id="UP000288805">
    <property type="component" value="Unassembled WGS sequence"/>
</dbReference>
<evidence type="ECO:0000313" key="2">
    <source>
        <dbReference type="EMBL" id="RVW70161.1"/>
    </source>
</evidence>
<dbReference type="PANTHER" id="PTHR33116:SF78">
    <property type="entry name" value="OS12G0587133 PROTEIN"/>
    <property type="match status" value="1"/>
</dbReference>
<accession>A0A438GD99</accession>
<organism evidence="2 3">
    <name type="scientific">Vitis vinifera</name>
    <name type="common">Grape</name>
    <dbReference type="NCBI Taxonomy" id="29760"/>
    <lineage>
        <taxon>Eukaryota</taxon>
        <taxon>Viridiplantae</taxon>
        <taxon>Streptophyta</taxon>
        <taxon>Embryophyta</taxon>
        <taxon>Tracheophyta</taxon>
        <taxon>Spermatophyta</taxon>
        <taxon>Magnoliopsida</taxon>
        <taxon>eudicotyledons</taxon>
        <taxon>Gunneridae</taxon>
        <taxon>Pentapetalae</taxon>
        <taxon>rosids</taxon>
        <taxon>Vitales</taxon>
        <taxon>Vitaceae</taxon>
        <taxon>Viteae</taxon>
        <taxon>Vitis</taxon>
    </lineage>
</organism>
<proteinExistence type="predicted"/>
<dbReference type="PANTHER" id="PTHR33116">
    <property type="entry name" value="REVERSE TRANSCRIPTASE ZINC-BINDING DOMAIN-CONTAINING PROTEIN-RELATED-RELATED"/>
    <property type="match status" value="1"/>
</dbReference>
<dbReference type="EMBL" id="QGNW01000471">
    <property type="protein sequence ID" value="RVW70161.1"/>
    <property type="molecule type" value="Genomic_DNA"/>
</dbReference>
<comment type="caution">
    <text evidence="2">The sequence shown here is derived from an EMBL/GenBank/DDBJ whole genome shotgun (WGS) entry which is preliminary data.</text>
</comment>
<name>A0A438GD99_VITVI</name>
<protein>
    <submittedName>
        <fullName evidence="2">Uncharacterized protein</fullName>
    </submittedName>
</protein>
<evidence type="ECO:0000256" key="1">
    <source>
        <dbReference type="SAM" id="MobiDB-lite"/>
    </source>
</evidence>
<gene>
    <name evidence="2" type="ORF">CK203_057129</name>
</gene>
<evidence type="ECO:0000313" key="3">
    <source>
        <dbReference type="Proteomes" id="UP000288805"/>
    </source>
</evidence>
<feature type="region of interest" description="Disordered" evidence="1">
    <location>
        <begin position="1"/>
        <end position="20"/>
    </location>
</feature>
<dbReference type="AlphaFoldDB" id="A0A438GD99"/>
<sequence length="237" mass="26650">MSDLHSHTSSTTKLPPRQKPPSFALFNKQLRASMTITNRWFAVMLGLKINLEKSELIPIGKVSNLEDLVGPLGCKVGALPTIYLGLPLGAPFKCSRRATVRLEKIQRDLLWGGGALEQKPHLVLVKWFIVRLDKQKEGLGIRALSILNEALLGKWSWRFVSERDILWKRAIRGRWKMFKIRIGFKVGFENKLPQKILELVIFGRMVAGVLGLLGTTCLETRGGASLLREVVSTPHLH</sequence>